<name>A0A4Q7VDP5_9BURK</name>
<gene>
    <name evidence="3" type="ORF">EV681_3860</name>
</gene>
<dbReference type="PRINTS" id="PR00419">
    <property type="entry name" value="ADXRDTASE"/>
</dbReference>
<reference evidence="3 4" key="1">
    <citation type="submission" date="2019-02" db="EMBL/GenBank/DDBJ databases">
        <title>Genomic Encyclopedia of Type Strains, Phase IV (KMG-IV): sequencing the most valuable type-strain genomes for metagenomic binning, comparative biology and taxonomic classification.</title>
        <authorList>
            <person name="Goeker M."/>
        </authorList>
    </citation>
    <scope>NUCLEOTIDE SEQUENCE [LARGE SCALE GENOMIC DNA]</scope>
    <source>
        <strain evidence="3 4">DSM 23814</strain>
    </source>
</reference>
<comment type="caution">
    <text evidence="3">The sequence shown here is derived from an EMBL/GenBank/DDBJ whole genome shotgun (WGS) entry which is preliminary data.</text>
</comment>
<dbReference type="Proteomes" id="UP000293398">
    <property type="component" value="Unassembled WGS sequence"/>
</dbReference>
<organism evidence="3 4">
    <name type="scientific">Advenella incenata</name>
    <dbReference type="NCBI Taxonomy" id="267800"/>
    <lineage>
        <taxon>Bacteria</taxon>
        <taxon>Pseudomonadati</taxon>
        <taxon>Pseudomonadota</taxon>
        <taxon>Betaproteobacteria</taxon>
        <taxon>Burkholderiales</taxon>
        <taxon>Alcaligenaceae</taxon>
    </lineage>
</organism>
<sequence>MSLKADHVRPRVAVVGAGWAGLAAAFTLKRAGWDTEVFEQSPILGGRARKAVIARRGLVLDNGQHLMLGAYRHILELMRDIGVDANHALLRLPLQLSTLDGALHLAVNPAHPGPLRLPLALLHMKGLSIGQKYILFRTLLQLQLTGWRMTPDATVLAWLQKQRQPSTLIRLFWEPLCIATLNTPIDNASMALFAVVLRDSLAAGADASDLILPRVDLSALWPEVLAPQLMIHANTPVHGLSAVPGGYQLHTGNRSPRQLRQTPDNRDTAHDQGQEVKAVFDAVILATPARMSHRLLSRLMPGQADNLSDTAITDDHAQHARRDSDDQHQAALAEKAALLAQLNAFQYHAIATLTVFLAQAFPLPGCMYMLKENRQAGHDGQWLFNRSQFMHPDAAIGSMDTASAGAATPDNANDRFAHAISIVISHADHLIGTDRDSVANAILSQVRDQLPTGVTLPPVTGFELIMEKRATFAATPGLARPDRVTPWPGLFLAGDWTDTGYPGVLEGAVISGLAAAQAAQALLASKSTNATR</sequence>
<dbReference type="Pfam" id="PF01593">
    <property type="entry name" value="Amino_oxidase"/>
    <property type="match status" value="2"/>
</dbReference>
<dbReference type="InterPro" id="IPR036188">
    <property type="entry name" value="FAD/NAD-bd_sf"/>
</dbReference>
<feature type="region of interest" description="Disordered" evidence="1">
    <location>
        <begin position="246"/>
        <end position="271"/>
    </location>
</feature>
<feature type="compositionally biased region" description="Polar residues" evidence="1">
    <location>
        <begin position="250"/>
        <end position="262"/>
    </location>
</feature>
<evidence type="ECO:0000313" key="3">
    <source>
        <dbReference type="EMBL" id="RZT93092.1"/>
    </source>
</evidence>
<dbReference type="InterPro" id="IPR002937">
    <property type="entry name" value="Amino_oxidase"/>
</dbReference>
<dbReference type="RefSeq" id="WP_130304840.1">
    <property type="nucleotide sequence ID" value="NZ_SHKO01000003.1"/>
</dbReference>
<dbReference type="AlphaFoldDB" id="A0A4Q7VDP5"/>
<dbReference type="PANTHER" id="PTHR42923">
    <property type="entry name" value="PROTOPORPHYRINOGEN OXIDASE"/>
    <property type="match status" value="1"/>
</dbReference>
<dbReference type="InterPro" id="IPR050464">
    <property type="entry name" value="Zeta_carotene_desat/Oxidored"/>
</dbReference>
<dbReference type="Gene3D" id="3.50.50.60">
    <property type="entry name" value="FAD/NAD(P)-binding domain"/>
    <property type="match status" value="1"/>
</dbReference>
<evidence type="ECO:0000259" key="2">
    <source>
        <dbReference type="Pfam" id="PF01593"/>
    </source>
</evidence>
<accession>A0A4Q7VDP5</accession>
<feature type="domain" description="Amine oxidase" evidence="2">
    <location>
        <begin position="426"/>
        <end position="518"/>
    </location>
</feature>
<dbReference type="PANTHER" id="PTHR42923:SF47">
    <property type="entry name" value="BLR3003 PROTEIN"/>
    <property type="match status" value="1"/>
</dbReference>
<protein>
    <submittedName>
        <fullName evidence="3">Flavin-dependent amine oxidoreductase</fullName>
    </submittedName>
</protein>
<evidence type="ECO:0000256" key="1">
    <source>
        <dbReference type="SAM" id="MobiDB-lite"/>
    </source>
</evidence>
<feature type="domain" description="Amine oxidase" evidence="2">
    <location>
        <begin position="20"/>
        <end position="293"/>
    </location>
</feature>
<proteinExistence type="predicted"/>
<dbReference type="EMBL" id="SHKO01000003">
    <property type="protein sequence ID" value="RZT93092.1"/>
    <property type="molecule type" value="Genomic_DNA"/>
</dbReference>
<evidence type="ECO:0000313" key="4">
    <source>
        <dbReference type="Proteomes" id="UP000293398"/>
    </source>
</evidence>
<keyword evidence="4" id="KW-1185">Reference proteome</keyword>
<dbReference type="SUPFAM" id="SSF51905">
    <property type="entry name" value="FAD/NAD(P)-binding domain"/>
    <property type="match status" value="1"/>
</dbReference>
<dbReference type="OrthoDB" id="7849608at2"/>
<dbReference type="GO" id="GO:0016491">
    <property type="term" value="F:oxidoreductase activity"/>
    <property type="evidence" value="ECO:0007669"/>
    <property type="project" value="InterPro"/>
</dbReference>